<dbReference type="AlphaFoldDB" id="A0A0V1MNE8"/>
<proteinExistence type="predicted"/>
<evidence type="ECO:0000313" key="1">
    <source>
        <dbReference type="EMBL" id="KRZ73332.1"/>
    </source>
</evidence>
<organism evidence="1 2">
    <name type="scientific">Trichinella papuae</name>
    <dbReference type="NCBI Taxonomy" id="268474"/>
    <lineage>
        <taxon>Eukaryota</taxon>
        <taxon>Metazoa</taxon>
        <taxon>Ecdysozoa</taxon>
        <taxon>Nematoda</taxon>
        <taxon>Enoplea</taxon>
        <taxon>Dorylaimia</taxon>
        <taxon>Trichinellida</taxon>
        <taxon>Trichinellidae</taxon>
        <taxon>Trichinella</taxon>
    </lineage>
</organism>
<reference evidence="1 2" key="1">
    <citation type="submission" date="2015-01" db="EMBL/GenBank/DDBJ databases">
        <title>Evolution of Trichinella species and genotypes.</title>
        <authorList>
            <person name="Korhonen P.K."/>
            <person name="Edoardo P."/>
            <person name="Giuseppe L.R."/>
            <person name="Gasser R.B."/>
        </authorList>
    </citation>
    <scope>NUCLEOTIDE SEQUENCE [LARGE SCALE GENOMIC DNA]</scope>
    <source>
        <strain evidence="1">ISS1980</strain>
    </source>
</reference>
<sequence>MQTAQSKQPRSGNVFLQERQFIYMTHYFFLIQSVQINTLPSLGSYDNLDVFHIAQATQTTAVFWNFANCRKDCIETLKQARK</sequence>
<evidence type="ECO:0000313" key="2">
    <source>
        <dbReference type="Proteomes" id="UP000054843"/>
    </source>
</evidence>
<keyword evidence="2" id="KW-1185">Reference proteome</keyword>
<accession>A0A0V1MNE8</accession>
<dbReference type="EMBL" id="JYDO01000065">
    <property type="protein sequence ID" value="KRZ73332.1"/>
    <property type="molecule type" value="Genomic_DNA"/>
</dbReference>
<protein>
    <submittedName>
        <fullName evidence="1">Uncharacterized protein</fullName>
    </submittedName>
</protein>
<name>A0A0V1MNE8_9BILA</name>
<comment type="caution">
    <text evidence="1">The sequence shown here is derived from an EMBL/GenBank/DDBJ whole genome shotgun (WGS) entry which is preliminary data.</text>
</comment>
<gene>
    <name evidence="1" type="ORF">T10_4507</name>
</gene>
<dbReference type="Proteomes" id="UP000054843">
    <property type="component" value="Unassembled WGS sequence"/>
</dbReference>